<accession>A0A2R8AAL5</accession>
<dbReference type="GO" id="GO:0003955">
    <property type="term" value="F:NAD(P)H dehydrogenase (quinone) activity"/>
    <property type="evidence" value="ECO:0007669"/>
    <property type="project" value="TreeGrafter"/>
</dbReference>
<dbReference type="PANTHER" id="PTHR10204:SF34">
    <property type="entry name" value="NAD(P)H DEHYDROGENASE [QUINONE] 1 ISOFORM 1"/>
    <property type="match status" value="1"/>
</dbReference>
<evidence type="ECO:0000259" key="3">
    <source>
        <dbReference type="Pfam" id="PF02525"/>
    </source>
</evidence>
<evidence type="ECO:0000256" key="1">
    <source>
        <dbReference type="ARBA" id="ARBA00006252"/>
    </source>
</evidence>
<reference evidence="4 5" key="1">
    <citation type="submission" date="2018-03" db="EMBL/GenBank/DDBJ databases">
        <authorList>
            <person name="Keele B.F."/>
        </authorList>
    </citation>
    <scope>NUCLEOTIDE SEQUENCE [LARGE SCALE GENOMIC DNA]</scope>
    <source>
        <strain evidence="4 5">CeCT 8812</strain>
    </source>
</reference>
<organism evidence="4 5">
    <name type="scientific">Pontivivens insulae</name>
    <dbReference type="NCBI Taxonomy" id="1639689"/>
    <lineage>
        <taxon>Bacteria</taxon>
        <taxon>Pseudomonadati</taxon>
        <taxon>Pseudomonadota</taxon>
        <taxon>Alphaproteobacteria</taxon>
        <taxon>Rhodobacterales</taxon>
        <taxon>Paracoccaceae</taxon>
        <taxon>Pontivivens</taxon>
    </lineage>
</organism>
<dbReference type="InterPro" id="IPR051545">
    <property type="entry name" value="NAD(P)H_dehydrogenase_qn"/>
</dbReference>
<dbReference type="Proteomes" id="UP000244932">
    <property type="component" value="Unassembled WGS sequence"/>
</dbReference>
<dbReference type="AlphaFoldDB" id="A0A2R8AAL5"/>
<evidence type="ECO:0000313" key="5">
    <source>
        <dbReference type="Proteomes" id="UP000244932"/>
    </source>
</evidence>
<dbReference type="EMBL" id="OMKW01000002">
    <property type="protein sequence ID" value="SPF29251.1"/>
    <property type="molecule type" value="Genomic_DNA"/>
</dbReference>
<dbReference type="GO" id="GO:0005829">
    <property type="term" value="C:cytosol"/>
    <property type="evidence" value="ECO:0007669"/>
    <property type="project" value="TreeGrafter"/>
</dbReference>
<evidence type="ECO:0000256" key="2">
    <source>
        <dbReference type="ARBA" id="ARBA00023002"/>
    </source>
</evidence>
<gene>
    <name evidence="4" type="ORF">POI8812_01558</name>
</gene>
<dbReference type="PANTHER" id="PTHR10204">
    <property type="entry name" value="NAD P H OXIDOREDUCTASE-RELATED"/>
    <property type="match status" value="1"/>
</dbReference>
<dbReference type="Pfam" id="PF02525">
    <property type="entry name" value="Flavodoxin_2"/>
    <property type="match status" value="1"/>
</dbReference>
<evidence type="ECO:0000313" key="4">
    <source>
        <dbReference type="EMBL" id="SPF29251.1"/>
    </source>
</evidence>
<dbReference type="Gene3D" id="3.40.50.360">
    <property type="match status" value="1"/>
</dbReference>
<comment type="similarity">
    <text evidence="1">Belongs to the NAD(P)H dehydrogenase (quinone) family.</text>
</comment>
<keyword evidence="2" id="KW-0560">Oxidoreductase</keyword>
<sequence length="194" mass="21939">MTRRIFIWIAHPRANSLNHALAERYASAAREAGADVRVQDLSAMRFSQDFTGYVSGHAPLEPDLLAWQDNLKWADHVLWVHPYWWAGMPSKARAVLERALSPGFAYKYRKTGMLWDKHLTGRTGDVIVTGDTPPILDTLLYGRPGRRAVRNQMLDFVGIKPRKIVQFGAVRGAPERKITRWLDRAAHLGRTAAA</sequence>
<feature type="domain" description="Flavodoxin-like fold" evidence="3">
    <location>
        <begin position="4"/>
        <end position="176"/>
    </location>
</feature>
<dbReference type="InterPro" id="IPR003680">
    <property type="entry name" value="Flavodoxin_fold"/>
</dbReference>
<protein>
    <recommendedName>
        <fullName evidence="3">Flavodoxin-like fold domain-containing protein</fullName>
    </recommendedName>
</protein>
<keyword evidence="5" id="KW-1185">Reference proteome</keyword>
<name>A0A2R8AAL5_9RHOB</name>
<dbReference type="RefSeq" id="WP_108781965.1">
    <property type="nucleotide sequence ID" value="NZ_OMKW01000002.1"/>
</dbReference>
<proteinExistence type="inferred from homology"/>
<dbReference type="InterPro" id="IPR029039">
    <property type="entry name" value="Flavoprotein-like_sf"/>
</dbReference>
<dbReference type="OrthoDB" id="9798454at2"/>
<dbReference type="SUPFAM" id="SSF52218">
    <property type="entry name" value="Flavoproteins"/>
    <property type="match status" value="1"/>
</dbReference>